<keyword evidence="4" id="KW-0548">Nucleotidyltransferase</keyword>
<evidence type="ECO:0000259" key="7">
    <source>
        <dbReference type="Pfam" id="PF13362"/>
    </source>
</evidence>
<sequence length="302" mass="32281">MSPAFSSPANSSLASVAMQLCEELGGYWSGAKGMARCPAHDDRTPSLGVTLGRHAILFHCFAGCSQDQVLTALAARGVSPASMFSGKVEADAGVGVGKPAYHAFAERIWRDARPIDDTPAKAYLQARGIRAVSRALRFHPRTPLGPKGSTQYLPALIAAVTMDHGLVGIHRTFLNLGRPAVAPFDNPKRALGRLAAGAVRLFDPVDGRLGLAEGVESALAAKALTQIPCWASLGNERFGLVSIPESVRELHLFVDNDAGGDLAEERARSAYISEGRKIITRRPRAHGTDWNDALQAWLRSKL</sequence>
<keyword evidence="3" id="KW-0808">Transferase</keyword>
<dbReference type="GO" id="GO:0016779">
    <property type="term" value="F:nucleotidyltransferase activity"/>
    <property type="evidence" value="ECO:0007669"/>
    <property type="project" value="UniProtKB-KW"/>
</dbReference>
<dbReference type="InterPro" id="IPR036977">
    <property type="entry name" value="DNA_primase_Znf_CHC2"/>
</dbReference>
<evidence type="ECO:0000313" key="10">
    <source>
        <dbReference type="Proteomes" id="UP000464086"/>
    </source>
</evidence>
<dbReference type="GO" id="GO:0008270">
    <property type="term" value="F:zinc ion binding"/>
    <property type="evidence" value="ECO:0007669"/>
    <property type="project" value="InterPro"/>
</dbReference>
<accession>A0A6P1GLS2</accession>
<evidence type="ECO:0000259" key="8">
    <source>
        <dbReference type="Pfam" id="PF23639"/>
    </source>
</evidence>
<dbReference type="EMBL" id="CP047218">
    <property type="protein sequence ID" value="QHD69370.1"/>
    <property type="molecule type" value="Genomic_DNA"/>
</dbReference>
<gene>
    <name evidence="9" type="ORF">GS397_21445</name>
</gene>
<keyword evidence="1" id="KW-0240">DNA-directed RNA polymerase</keyword>
<evidence type="ECO:0000256" key="1">
    <source>
        <dbReference type="ARBA" id="ARBA00022478"/>
    </source>
</evidence>
<keyword evidence="5" id="KW-0235">DNA replication</keyword>
<reference evidence="9 10" key="1">
    <citation type="submission" date="2019-12" db="EMBL/GenBank/DDBJ databases">
        <title>Functional and genomic insights into the Sphingobium yanoikuyae YC-JY1, a bacterium efficiently degrading bisphenol A.</title>
        <authorList>
            <person name="Jia Y."/>
            <person name="Li X."/>
            <person name="Wang J."/>
            <person name="Eltoukhy A."/>
            <person name="Lamraoui I."/>
            <person name="Yan Y."/>
        </authorList>
    </citation>
    <scope>NUCLEOTIDE SEQUENCE [LARGE SCALE GENOMIC DNA]</scope>
    <source>
        <strain evidence="9 10">YC-JY1</strain>
    </source>
</reference>
<name>A0A6P1GLS2_SPHYA</name>
<keyword evidence="6" id="KW-0804">Transcription</keyword>
<evidence type="ECO:0000256" key="6">
    <source>
        <dbReference type="ARBA" id="ARBA00023163"/>
    </source>
</evidence>
<feature type="domain" description="Toprim" evidence="7">
    <location>
        <begin position="209"/>
        <end position="296"/>
    </location>
</feature>
<proteinExistence type="predicted"/>
<dbReference type="GO" id="GO:0003677">
    <property type="term" value="F:DNA binding"/>
    <property type="evidence" value="ECO:0007669"/>
    <property type="project" value="InterPro"/>
</dbReference>
<evidence type="ECO:0000313" key="9">
    <source>
        <dbReference type="EMBL" id="QHD69370.1"/>
    </source>
</evidence>
<dbReference type="Proteomes" id="UP000464086">
    <property type="component" value="Chromosome"/>
</dbReference>
<evidence type="ECO:0000256" key="5">
    <source>
        <dbReference type="ARBA" id="ARBA00022705"/>
    </source>
</evidence>
<evidence type="ECO:0000256" key="3">
    <source>
        <dbReference type="ARBA" id="ARBA00022679"/>
    </source>
</evidence>
<dbReference type="AlphaFoldDB" id="A0A6P1GLS2"/>
<organism evidence="9 10">
    <name type="scientific">Sphingobium yanoikuyae</name>
    <name type="common">Sphingomonas yanoikuyae</name>
    <dbReference type="NCBI Taxonomy" id="13690"/>
    <lineage>
        <taxon>Bacteria</taxon>
        <taxon>Pseudomonadati</taxon>
        <taxon>Pseudomonadota</taxon>
        <taxon>Alphaproteobacteria</taxon>
        <taxon>Sphingomonadales</taxon>
        <taxon>Sphingomonadaceae</taxon>
        <taxon>Sphingobium</taxon>
    </lineage>
</organism>
<evidence type="ECO:0000256" key="2">
    <source>
        <dbReference type="ARBA" id="ARBA00022515"/>
    </source>
</evidence>
<feature type="domain" description="DUF7146" evidence="8">
    <location>
        <begin position="104"/>
        <end position="201"/>
    </location>
</feature>
<dbReference type="Pfam" id="PF23639">
    <property type="entry name" value="DUF7146"/>
    <property type="match status" value="1"/>
</dbReference>
<dbReference type="Gene3D" id="3.90.580.10">
    <property type="entry name" value="Zinc finger, CHC2-type domain"/>
    <property type="match status" value="1"/>
</dbReference>
<dbReference type="InterPro" id="IPR006171">
    <property type="entry name" value="TOPRIM_dom"/>
</dbReference>
<dbReference type="InterPro" id="IPR055570">
    <property type="entry name" value="DUF7146"/>
</dbReference>
<dbReference type="GO" id="GO:0000428">
    <property type="term" value="C:DNA-directed RNA polymerase complex"/>
    <property type="evidence" value="ECO:0007669"/>
    <property type="project" value="UniProtKB-KW"/>
</dbReference>
<dbReference type="GO" id="GO:0006269">
    <property type="term" value="P:DNA replication, synthesis of primer"/>
    <property type="evidence" value="ECO:0007669"/>
    <property type="project" value="UniProtKB-KW"/>
</dbReference>
<evidence type="ECO:0000256" key="4">
    <source>
        <dbReference type="ARBA" id="ARBA00022695"/>
    </source>
</evidence>
<dbReference type="Pfam" id="PF13362">
    <property type="entry name" value="Toprim_3"/>
    <property type="match status" value="1"/>
</dbReference>
<protein>
    <submittedName>
        <fullName evidence="9">Virulence protein</fullName>
    </submittedName>
</protein>
<dbReference type="RefSeq" id="WP_159367629.1">
    <property type="nucleotide sequence ID" value="NZ_CP047218.1"/>
</dbReference>
<dbReference type="GO" id="GO:1990077">
    <property type="term" value="C:primosome complex"/>
    <property type="evidence" value="ECO:0007669"/>
    <property type="project" value="UniProtKB-KW"/>
</dbReference>
<keyword evidence="2" id="KW-0639">Primosome</keyword>